<accession>A0A1X9T2P2</accession>
<name>A0A1X9T2P2_9BACT</name>
<evidence type="ECO:0000313" key="2">
    <source>
        <dbReference type="Proteomes" id="UP000194265"/>
    </source>
</evidence>
<dbReference type="AlphaFoldDB" id="A0A1X9T2P2"/>
<gene>
    <name evidence="1" type="ORF">CVIC8964_1336</name>
</gene>
<protein>
    <submittedName>
        <fullName evidence="1">Uncharacterized protein</fullName>
    </submittedName>
</protein>
<dbReference type="STRING" id="1660074.CVIC8964_1336"/>
<dbReference type="RefSeq" id="WP_086333969.1">
    <property type="nucleotide sequence ID" value="NZ_CP018791.1"/>
</dbReference>
<sequence length="216" mass="23927">MSMFFTVKRDIDSVKEATGDYINTSGIYDVIIKFVSVNRNVNGSISLDFNCEYKGTPVTIYGLRLTNNDGSENFQAKLFNKLLVIAGLDGVSEPTIESHVVGKDKAPKEFSVITELSDLAVKVRIQYSYSLYEGKIIERREIKNFYRESDGAVASEILLDSGFGTQLEKDKKYAANITYNDGLTAETIAQWKADKKAGINTTPVNTTSAMNNADPF</sequence>
<organism evidence="1 2">
    <name type="scientific">Campylobacter vicugnae</name>
    <dbReference type="NCBI Taxonomy" id="1660076"/>
    <lineage>
        <taxon>Bacteria</taxon>
        <taxon>Pseudomonadati</taxon>
        <taxon>Campylobacterota</taxon>
        <taxon>Epsilonproteobacteria</taxon>
        <taxon>Campylobacterales</taxon>
        <taxon>Campylobacteraceae</taxon>
        <taxon>Campylobacter</taxon>
    </lineage>
</organism>
<proteinExistence type="predicted"/>
<reference evidence="1 2" key="1">
    <citation type="journal article" date="2017" name="Genome Biol. Evol.">
        <title>Comparative Genomic Analysis Identifies a Campylobacter Clade Deficient in Selenium Metabolism.</title>
        <authorList>
            <person name="Miller W.G."/>
            <person name="Yee E."/>
            <person name="Lopes B.S."/>
            <person name="Chapman M.H."/>
            <person name="Huynh S."/>
            <person name="Bono J.L."/>
            <person name="Parker C.T."/>
            <person name="Strachan N.J.C."/>
            <person name="Forbes K.J."/>
        </authorList>
    </citation>
    <scope>NUCLEOTIDE SEQUENCE [LARGE SCALE GENOMIC DNA]</scope>
    <source>
        <strain evidence="1 2">RM8964</strain>
    </source>
</reference>
<evidence type="ECO:0000313" key="1">
    <source>
        <dbReference type="EMBL" id="ARR02723.1"/>
    </source>
</evidence>
<dbReference type="EMBL" id="CP018791">
    <property type="protein sequence ID" value="ARR02723.1"/>
    <property type="molecule type" value="Genomic_DNA"/>
</dbReference>
<dbReference type="Proteomes" id="UP000194265">
    <property type="component" value="Chromosome"/>
</dbReference>